<dbReference type="InterPro" id="IPR001242">
    <property type="entry name" value="Condensation_dom"/>
</dbReference>
<dbReference type="GO" id="GO:0016874">
    <property type="term" value="F:ligase activity"/>
    <property type="evidence" value="ECO:0007669"/>
    <property type="project" value="UniProtKB-KW"/>
</dbReference>
<dbReference type="InterPro" id="IPR000873">
    <property type="entry name" value="AMP-dep_synth/lig_dom"/>
</dbReference>
<evidence type="ECO:0000259" key="3">
    <source>
        <dbReference type="Pfam" id="PF00668"/>
    </source>
</evidence>
<dbReference type="PANTHER" id="PTHR45527">
    <property type="entry name" value="NONRIBOSOMAL PEPTIDE SYNTHETASE"/>
    <property type="match status" value="1"/>
</dbReference>
<evidence type="ECO:0000313" key="5">
    <source>
        <dbReference type="Proteomes" id="UP000048926"/>
    </source>
</evidence>
<dbReference type="GO" id="GO:0043041">
    <property type="term" value="P:amino acid activation for nonribosomal peptide biosynthetic process"/>
    <property type="evidence" value="ECO:0007669"/>
    <property type="project" value="TreeGrafter"/>
</dbReference>
<dbReference type="PROSITE" id="PS00455">
    <property type="entry name" value="AMP_BINDING"/>
    <property type="match status" value="1"/>
</dbReference>
<name>A0A0M6YAG7_9HYPH</name>
<dbReference type="Gene3D" id="3.30.559.10">
    <property type="entry name" value="Chloramphenicol acetyltransferase-like domain"/>
    <property type="match status" value="1"/>
</dbReference>
<keyword evidence="5" id="KW-1185">Reference proteome</keyword>
<dbReference type="Pfam" id="PF00501">
    <property type="entry name" value="AMP-binding"/>
    <property type="match status" value="1"/>
</dbReference>
<dbReference type="Gene3D" id="3.30.559.30">
    <property type="entry name" value="Nonribosomal peptide synthetase, condensation domain"/>
    <property type="match status" value="1"/>
</dbReference>
<protein>
    <submittedName>
        <fullName evidence="4">Anguibactin system regulator</fullName>
    </submittedName>
</protein>
<feature type="domain" description="Condensation" evidence="3">
    <location>
        <begin position="27"/>
        <end position="305"/>
    </location>
</feature>
<dbReference type="Proteomes" id="UP000048926">
    <property type="component" value="Unassembled WGS sequence"/>
</dbReference>
<organism evidence="4 5">
    <name type="scientific">Roseibium aggregatum</name>
    <dbReference type="NCBI Taxonomy" id="187304"/>
    <lineage>
        <taxon>Bacteria</taxon>
        <taxon>Pseudomonadati</taxon>
        <taxon>Pseudomonadota</taxon>
        <taxon>Alphaproteobacteria</taxon>
        <taxon>Hyphomicrobiales</taxon>
        <taxon>Stappiaceae</taxon>
        <taxon>Roseibium</taxon>
    </lineage>
</organism>
<dbReference type="PANTHER" id="PTHR45527:SF10">
    <property type="entry name" value="PYOCHELIN SYNTHASE PCHF"/>
    <property type="match status" value="1"/>
</dbReference>
<dbReference type="SUPFAM" id="SSF52777">
    <property type="entry name" value="CoA-dependent acyltransferases"/>
    <property type="match status" value="2"/>
</dbReference>
<reference evidence="5" key="1">
    <citation type="submission" date="2015-07" db="EMBL/GenBank/DDBJ databases">
        <authorList>
            <person name="Rodrigo-Torres Lidia"/>
            <person name="Arahal R.David."/>
        </authorList>
    </citation>
    <scope>NUCLEOTIDE SEQUENCE [LARGE SCALE GENOMIC DNA]</scope>
    <source>
        <strain evidence="5">CECT 4801</strain>
    </source>
</reference>
<evidence type="ECO:0000256" key="1">
    <source>
        <dbReference type="ARBA" id="ARBA00022598"/>
    </source>
</evidence>
<proteinExistence type="predicted"/>
<evidence type="ECO:0000313" key="4">
    <source>
        <dbReference type="EMBL" id="CTQ46678.1"/>
    </source>
</evidence>
<dbReference type="Gene3D" id="3.40.50.12780">
    <property type="entry name" value="N-terminal domain of ligase-like"/>
    <property type="match status" value="1"/>
</dbReference>
<dbReference type="EMBL" id="CXST01000004">
    <property type="protein sequence ID" value="CTQ46678.1"/>
    <property type="molecule type" value="Genomic_DNA"/>
</dbReference>
<dbReference type="GO" id="GO:0031177">
    <property type="term" value="F:phosphopantetheine binding"/>
    <property type="evidence" value="ECO:0007669"/>
    <property type="project" value="TreeGrafter"/>
</dbReference>
<dbReference type="GO" id="GO:0005737">
    <property type="term" value="C:cytoplasm"/>
    <property type="evidence" value="ECO:0007669"/>
    <property type="project" value="TreeGrafter"/>
</dbReference>
<dbReference type="Gene3D" id="3.30.300.30">
    <property type="match status" value="1"/>
</dbReference>
<dbReference type="InterPro" id="IPR023213">
    <property type="entry name" value="CAT-like_dom_sf"/>
</dbReference>
<dbReference type="GO" id="GO:0044550">
    <property type="term" value="P:secondary metabolite biosynthetic process"/>
    <property type="evidence" value="ECO:0007669"/>
    <property type="project" value="TreeGrafter"/>
</dbReference>
<evidence type="ECO:0000259" key="2">
    <source>
        <dbReference type="Pfam" id="PF00501"/>
    </source>
</evidence>
<dbReference type="RefSeq" id="WP_145903859.1">
    <property type="nucleotide sequence ID" value="NZ_CXST01000004.1"/>
</dbReference>
<feature type="domain" description="AMP-dependent synthetase/ligase" evidence="2">
    <location>
        <begin position="454"/>
        <end position="793"/>
    </location>
</feature>
<keyword evidence="1" id="KW-0436">Ligase</keyword>
<sequence length="1029" mass="113099">MTSELTLLQRAYLLGRSEYVPLGGVAMQEFREYRGRFNLALLERRLLHLAERYDSLRTVVDGQSQSRHVLATPQVDFLRIDLSDQTPESAEQKIAELKQRFTHELFDLTAPPWRAVAFQLPETAGKTGDDCAIFFRFDALILDGFSIAALMVELFEDRQIESAASLPVPSAIQPIKSQNEADANYWRAKLGSYEGAPKLPWAKSLETIGTSRYARAGLTIDAARFRKLTRMGAKAGLFRNTVLSAVILEVLSHWLSEGSLHVGVPAAPRTEGGYQNGSTFFAVAWDGQGTDDFVARAKALQDDVLEGLDHLSFSGVEISRFLMDLGGGASGVALPVVLTNGLSWPVLSSDAHVRLHDGLTQTPQVALDIRLGALADGGLVIDIDHAVEAIERTVVDDTLAAIDRAVTAICECEELQVEARNVLDFDHYRFNMREETYAACGFLRRIADNMFSAPPKNDALVCGARRVSYAELGRGVHKVLASLAARNLQKGNVAVLALPRSPEQTMVTLACALRGVTWVPVDASAPEERRKFLCDNCKPDLVVGTQPVEGYDVVSAETLLQGEPSGDVFDFMPPLQELSSSPEAAYYLYTSGTTGKPKCVVLSNRSTDNVIGSTNAEWEITSGDVFISVSPLHHDMSVYEVFGCLTAGGTLVQPAEGEEKDAVRWNQLIDAHGVTIWSSVPTIFEMLLSCRKEPELAKLRLINQGGDYLKPAVIAEVRRSNPAIRLSSIGGPTETTIWSIWHRICPEDTGNIPYGRPLPANRYFVLNEKGEHCPVGVVGRIHSSGVNTALGYLEDGELRQHDFVMIRDEHGEPVRAFRSGDRGRYRRDGLILFDSRVQGYVKVRGVRISMPDVENELVKHPDVARVLLTDLGDERRGETELGALYEPVPGSGLSDADLRHFARQHLQESHVPAYFLKVDSIPLSANGKPDRRAARQLLADLPSRQPVPQRKTSTANRRLLDIYLEVVGCGAPSAVNGATDFLSMGLLPSHLKMIAQRISDEFGVALLPKQLLMCRNANQVEELVSRELP</sequence>
<dbReference type="InterPro" id="IPR020845">
    <property type="entry name" value="AMP-binding_CS"/>
</dbReference>
<dbReference type="SUPFAM" id="SSF56801">
    <property type="entry name" value="Acetyl-CoA synthetase-like"/>
    <property type="match status" value="1"/>
</dbReference>
<dbReference type="OrthoDB" id="9803968at2"/>
<dbReference type="Pfam" id="PF00668">
    <property type="entry name" value="Condensation"/>
    <property type="match status" value="1"/>
</dbReference>
<dbReference type="InterPro" id="IPR045851">
    <property type="entry name" value="AMP-bd_C_sf"/>
</dbReference>
<accession>A0A0M6YAG7</accession>
<dbReference type="InterPro" id="IPR042099">
    <property type="entry name" value="ANL_N_sf"/>
</dbReference>
<dbReference type="AlphaFoldDB" id="A0A0M6YAG7"/>
<gene>
    <name evidence="4" type="primary">angR</name>
    <name evidence="4" type="ORF">LAL4801_05137</name>
</gene>